<reference evidence="1" key="1">
    <citation type="submission" date="2022-10" db="EMBL/GenBank/DDBJ databases">
        <title>Culturing micro-colonial fungi from biological soil crusts in the Mojave desert and describing Neophaeococcomyces mojavensis, and introducing the new genera and species Taxawa tesnikishii.</title>
        <authorList>
            <person name="Kurbessoian T."/>
            <person name="Stajich J.E."/>
        </authorList>
    </citation>
    <scope>NUCLEOTIDE SEQUENCE</scope>
    <source>
        <strain evidence="1">JES_112</strain>
    </source>
</reference>
<dbReference type="EMBL" id="JAPDRQ010000033">
    <property type="protein sequence ID" value="KAJ9660193.1"/>
    <property type="molecule type" value="Genomic_DNA"/>
</dbReference>
<accession>A0ACC3ADP3</accession>
<dbReference type="Proteomes" id="UP001172386">
    <property type="component" value="Unassembled WGS sequence"/>
</dbReference>
<evidence type="ECO:0000313" key="1">
    <source>
        <dbReference type="EMBL" id="KAJ9660193.1"/>
    </source>
</evidence>
<organism evidence="1 2">
    <name type="scientific">Neophaeococcomyces mojaviensis</name>
    <dbReference type="NCBI Taxonomy" id="3383035"/>
    <lineage>
        <taxon>Eukaryota</taxon>
        <taxon>Fungi</taxon>
        <taxon>Dikarya</taxon>
        <taxon>Ascomycota</taxon>
        <taxon>Pezizomycotina</taxon>
        <taxon>Eurotiomycetes</taxon>
        <taxon>Chaetothyriomycetidae</taxon>
        <taxon>Chaetothyriales</taxon>
        <taxon>Chaetothyriales incertae sedis</taxon>
        <taxon>Neophaeococcomyces</taxon>
    </lineage>
</organism>
<comment type="caution">
    <text evidence="1">The sequence shown here is derived from an EMBL/GenBank/DDBJ whole genome shotgun (WGS) entry which is preliminary data.</text>
</comment>
<sequence length="574" mass="65113">MVYRGPSKGCATCRQRRVKCDETKPCCLKCQNRKVECGGYDRFFDRVHRDQNATVRRKVHKAEAQADTKIILASIQNILPSALNVDACEHPWIKRFVLSLDDESDESIFDRRVLAVLSTVPRHVSKDFENECTDVFLTIYSGVNVSKRAVGGFMHYLFPMLKRIPLDSPLHKAVSAVAVNMAVLWSVRRNESTVHRSYYVDAVNSLRKTLSCPDRSRDDDVLMAALLMDFCDALSAHFRGEVECMKRRHQMGALALVKHRGSGNFKNEVSKAMMIALQNGVIHNALQSQSSMPPNSQCWFEHAQMPRGLISQLDALALPLTHALSRAKDALETFAAINNKILPDLQTELINLDRQYVAWQGGLPKDCEPHLVWGEKIPFSIRKAGVYRDQCSVYQDLQIANMLNVWRMRRVMLLRTLKECTIIMHSDEAVSEKFITAELDQATQVLVDGICDSIPFFLGDYIDKVPPLQHSPLTFPYYEDEHGTIPEDPKAHGWHAACAGGWLIMTPLIHLCCLSSPVDQARPIVLRPGQRDWIRSQLERLEVAWKLPSRSWPTNIDGLQAEKGCLWMSMAHRI</sequence>
<proteinExistence type="predicted"/>
<name>A0ACC3ADP3_9EURO</name>
<evidence type="ECO:0000313" key="2">
    <source>
        <dbReference type="Proteomes" id="UP001172386"/>
    </source>
</evidence>
<protein>
    <submittedName>
        <fullName evidence="1">Uncharacterized protein</fullName>
    </submittedName>
</protein>
<gene>
    <name evidence="1" type="ORF">H2198_002699</name>
</gene>
<keyword evidence="2" id="KW-1185">Reference proteome</keyword>